<feature type="coiled-coil region" evidence="1">
    <location>
        <begin position="128"/>
        <end position="197"/>
    </location>
</feature>
<dbReference type="AlphaFoldDB" id="A0A078AFS0"/>
<evidence type="ECO:0000256" key="1">
    <source>
        <dbReference type="SAM" id="Coils"/>
    </source>
</evidence>
<reference evidence="3 4" key="1">
    <citation type="submission" date="2014-06" db="EMBL/GenBank/DDBJ databases">
        <authorList>
            <person name="Swart Estienne"/>
        </authorList>
    </citation>
    <scope>NUCLEOTIDE SEQUENCE [LARGE SCALE GENOMIC DNA]</scope>
    <source>
        <strain evidence="3 4">130c</strain>
    </source>
</reference>
<feature type="region of interest" description="Disordered" evidence="2">
    <location>
        <begin position="272"/>
        <end position="293"/>
    </location>
</feature>
<feature type="compositionally biased region" description="Polar residues" evidence="2">
    <location>
        <begin position="219"/>
        <end position="228"/>
    </location>
</feature>
<accession>A0A078AFS0</accession>
<keyword evidence="4" id="KW-1185">Reference proteome</keyword>
<feature type="region of interest" description="Disordered" evidence="2">
    <location>
        <begin position="218"/>
        <end position="238"/>
    </location>
</feature>
<protein>
    <submittedName>
        <fullName evidence="3">Uncharacterized protein</fullName>
    </submittedName>
</protein>
<dbReference type="InParanoid" id="A0A078AFS0"/>
<proteinExistence type="predicted"/>
<evidence type="ECO:0000313" key="3">
    <source>
        <dbReference type="EMBL" id="CDW81100.1"/>
    </source>
</evidence>
<keyword evidence="1" id="KW-0175">Coiled coil</keyword>
<feature type="compositionally biased region" description="Polar residues" evidence="2">
    <location>
        <begin position="272"/>
        <end position="286"/>
    </location>
</feature>
<name>A0A078AFS0_STYLE</name>
<dbReference type="EMBL" id="CCKQ01009598">
    <property type="protein sequence ID" value="CDW81100.1"/>
    <property type="molecule type" value="Genomic_DNA"/>
</dbReference>
<gene>
    <name evidence="3" type="primary">Contig11100.g11861</name>
    <name evidence="3" type="ORF">STYLEM_10109</name>
</gene>
<evidence type="ECO:0000313" key="4">
    <source>
        <dbReference type="Proteomes" id="UP000039865"/>
    </source>
</evidence>
<organism evidence="3 4">
    <name type="scientific">Stylonychia lemnae</name>
    <name type="common">Ciliate</name>
    <dbReference type="NCBI Taxonomy" id="5949"/>
    <lineage>
        <taxon>Eukaryota</taxon>
        <taxon>Sar</taxon>
        <taxon>Alveolata</taxon>
        <taxon>Ciliophora</taxon>
        <taxon>Intramacronucleata</taxon>
        <taxon>Spirotrichea</taxon>
        <taxon>Stichotrichia</taxon>
        <taxon>Sporadotrichida</taxon>
        <taxon>Oxytrichidae</taxon>
        <taxon>Stylonychinae</taxon>
        <taxon>Stylonychia</taxon>
    </lineage>
</organism>
<evidence type="ECO:0000256" key="2">
    <source>
        <dbReference type="SAM" id="MobiDB-lite"/>
    </source>
</evidence>
<dbReference type="Proteomes" id="UP000039865">
    <property type="component" value="Unassembled WGS sequence"/>
</dbReference>
<sequence length="309" mass="36639">MEEFKNVDQQKLFNRKQVIKVNGFDIEFSQNDYLFQIKKTQIDVTQSQQKIFGDYLGKNCFSCQKQMVKKSNMRQCDFCAKIGQGIQNQQLIIKQTMYDIFKGLQDREIYQERLQKDIFSQQDQHNQNRFEIEQIKIQQRNMENKQERLQKYEKLNTNLSKKMELKKNEVIEKQIIIRNLMEEVEDLRFDLDKMQEELQVKAGDEQYMRDYFRKLNPIQPKQGSFNKNPTKKHTSLERSITEPSLTFSQLEQQQDQQNIYQDTGMNHLEAVSSANRLNSTGTNSINSRRKKLNNMPTNKPCCDGGCIIA</sequence>